<dbReference type="Proteomes" id="UP000604825">
    <property type="component" value="Unassembled WGS sequence"/>
</dbReference>
<feature type="compositionally biased region" description="Low complexity" evidence="1">
    <location>
        <begin position="182"/>
        <end position="194"/>
    </location>
</feature>
<organism evidence="2 3">
    <name type="scientific">Miscanthus lutarioriparius</name>
    <dbReference type="NCBI Taxonomy" id="422564"/>
    <lineage>
        <taxon>Eukaryota</taxon>
        <taxon>Viridiplantae</taxon>
        <taxon>Streptophyta</taxon>
        <taxon>Embryophyta</taxon>
        <taxon>Tracheophyta</taxon>
        <taxon>Spermatophyta</taxon>
        <taxon>Magnoliopsida</taxon>
        <taxon>Liliopsida</taxon>
        <taxon>Poales</taxon>
        <taxon>Poaceae</taxon>
        <taxon>PACMAD clade</taxon>
        <taxon>Panicoideae</taxon>
        <taxon>Andropogonodae</taxon>
        <taxon>Andropogoneae</taxon>
        <taxon>Saccharinae</taxon>
        <taxon>Miscanthus</taxon>
    </lineage>
</organism>
<accession>A0A811QDS9</accession>
<feature type="region of interest" description="Disordered" evidence="1">
    <location>
        <begin position="120"/>
        <end position="140"/>
    </location>
</feature>
<name>A0A811QDS9_9POAL</name>
<sequence length="251" mass="26791">MSSEQKSDAHGGYFVGHPTNHAAEKTEEPPHAAGDQNPVTAQTPGGRFMLCRFSSFIHIKDPDMHTSLFSFLDLLSSCQFKTGPIYVICPNLSVPRRRWSCGIDQELPLAALENSAQAPASARAEPLQSEAAGEVEHDAERADEIEKHRVDALVDEHHLQRGLGGVHCPQRPGKPGSRGARPAAGSSLLGASGAPPQPEPAAAMETASCCFTGPDPLDAFLIRPDLVGVGDPYPEMQDETGSCFKMCVPSE</sequence>
<proteinExistence type="predicted"/>
<comment type="caution">
    <text evidence="2">The sequence shown here is derived from an EMBL/GenBank/DDBJ whole genome shotgun (WGS) entry which is preliminary data.</text>
</comment>
<evidence type="ECO:0000256" key="1">
    <source>
        <dbReference type="SAM" id="MobiDB-lite"/>
    </source>
</evidence>
<protein>
    <submittedName>
        <fullName evidence="2">Uncharacterized protein</fullName>
    </submittedName>
</protein>
<keyword evidence="3" id="KW-1185">Reference proteome</keyword>
<gene>
    <name evidence="2" type="ORF">NCGR_LOCUS37797</name>
</gene>
<feature type="region of interest" description="Disordered" evidence="1">
    <location>
        <begin position="1"/>
        <end position="41"/>
    </location>
</feature>
<feature type="region of interest" description="Disordered" evidence="1">
    <location>
        <begin position="161"/>
        <end position="204"/>
    </location>
</feature>
<dbReference type="AlphaFoldDB" id="A0A811QDS9"/>
<dbReference type="EMBL" id="CAJGYO010000009">
    <property type="protein sequence ID" value="CAD6254191.1"/>
    <property type="molecule type" value="Genomic_DNA"/>
</dbReference>
<evidence type="ECO:0000313" key="3">
    <source>
        <dbReference type="Proteomes" id="UP000604825"/>
    </source>
</evidence>
<evidence type="ECO:0000313" key="2">
    <source>
        <dbReference type="EMBL" id="CAD6254191.1"/>
    </source>
</evidence>
<reference evidence="2" key="1">
    <citation type="submission" date="2020-10" db="EMBL/GenBank/DDBJ databases">
        <authorList>
            <person name="Han B."/>
            <person name="Lu T."/>
            <person name="Zhao Q."/>
            <person name="Huang X."/>
            <person name="Zhao Y."/>
        </authorList>
    </citation>
    <scope>NUCLEOTIDE SEQUENCE</scope>
</reference>